<dbReference type="InterPro" id="IPR011990">
    <property type="entry name" value="TPR-like_helical_dom_sf"/>
</dbReference>
<feature type="compositionally biased region" description="Basic and acidic residues" evidence="4">
    <location>
        <begin position="1410"/>
        <end position="1423"/>
    </location>
</feature>
<evidence type="ECO:0000256" key="1">
    <source>
        <dbReference type="PIRNR" id="PIRNR002290"/>
    </source>
</evidence>
<dbReference type="GO" id="GO:0030130">
    <property type="term" value="C:clathrin coat of trans-Golgi network vesicle"/>
    <property type="evidence" value="ECO:0007669"/>
    <property type="project" value="InterPro"/>
</dbReference>
<comment type="function">
    <text evidence="1">Clathrin is the major protein of the polyhedral coat of coated pits and vesicles.</text>
</comment>
<accession>A0A8C9LTI0</accession>
<evidence type="ECO:0000256" key="3">
    <source>
        <dbReference type="SAM" id="Coils"/>
    </source>
</evidence>
<dbReference type="GO" id="GO:0071439">
    <property type="term" value="C:clathrin complex"/>
    <property type="evidence" value="ECO:0007669"/>
    <property type="project" value="InterPro"/>
</dbReference>
<feature type="repeat" description="CHCR" evidence="2">
    <location>
        <begin position="852"/>
        <end position="1056"/>
    </location>
</feature>
<feature type="repeat" description="CHCR" evidence="2">
    <location>
        <begin position="1618"/>
        <end position="1764"/>
    </location>
</feature>
<dbReference type="Gene3D" id="1.25.40.30">
    <property type="match status" value="1"/>
</dbReference>
<keyword evidence="1" id="KW-0472">Membrane</keyword>
<feature type="region of interest" description="Disordered" evidence="4">
    <location>
        <begin position="1395"/>
        <end position="1423"/>
    </location>
</feature>
<proteinExistence type="inferred from homology"/>
<evidence type="ECO:0000313" key="6">
    <source>
        <dbReference type="Proteomes" id="UP000694416"/>
    </source>
</evidence>
<dbReference type="SUPFAM" id="SSF48371">
    <property type="entry name" value="ARM repeat"/>
    <property type="match status" value="7"/>
</dbReference>
<feature type="repeat" description="CHCR" evidence="2">
    <location>
        <begin position="1209"/>
        <end position="1360"/>
    </location>
</feature>
<dbReference type="GO" id="GO:0005198">
    <property type="term" value="F:structural molecule activity"/>
    <property type="evidence" value="ECO:0007669"/>
    <property type="project" value="InterPro"/>
</dbReference>
<dbReference type="PANTHER" id="PTHR10292">
    <property type="entry name" value="CLATHRIN HEAVY CHAIN RELATED"/>
    <property type="match status" value="1"/>
</dbReference>
<dbReference type="PIRSF" id="PIRSF002290">
    <property type="entry name" value="Clathrin_H_chain"/>
    <property type="match status" value="1"/>
</dbReference>
<dbReference type="Pfam" id="PF13838">
    <property type="entry name" value="Clathrin_H_link"/>
    <property type="match status" value="1"/>
</dbReference>
<feature type="repeat" description="CHCR" evidence="2">
    <location>
        <begin position="1061"/>
        <end position="1202"/>
    </location>
</feature>
<evidence type="ECO:0000313" key="5">
    <source>
        <dbReference type="Ensembl" id="ENSPTEP00000027752.1"/>
    </source>
</evidence>
<dbReference type="PANTHER" id="PTHR10292:SF1">
    <property type="entry name" value="CLATHRIN HEAVY CHAIN"/>
    <property type="match status" value="1"/>
</dbReference>
<dbReference type="Gene3D" id="1.25.40.10">
    <property type="entry name" value="Tetratricopeptide repeat domain"/>
    <property type="match status" value="3"/>
</dbReference>
<dbReference type="Pfam" id="PF00637">
    <property type="entry name" value="Clathrin"/>
    <property type="match status" value="7"/>
</dbReference>
<sequence>MNRSSPLSVAVVDNLTNYDIKYESFRLGNVSIEGEKFICVKENVNDNTQVVVINLQNKTSTRKYMKADSVIIHPKDPILALRGTLKNMNTIFLQVFNIETKEKICSLNLNEYMTYWKWINNDTIAIVCEKNIYHWNIDIYNSKKNKEHNNTLTKVFEKAQIFIENNSQILYYTTDKDMKWCILCGIFTQDQGKSIDGYMQLYSCEKKLHQTIEGFIGCFGNFIFDNFDIKPLFCFIEKKKNSSLSKLHLMDIYTNKSEGVIPHKIVKEINLVNESLNDFPIYISMNTLQGVIYVVTKYSYIYIFDEGTLTLIIKERISEDNIFTCCDSKNGDGIYAINKKGKIFYVTLNYVQLMNFLKISTIDVKDRIMKNLCFKYGYPGGCDYISLYKKCINESDFKKASKIICLLKNSKFHEEHYSSSVAEAILHMIKKNEDIRIIPPLRTQQVLNSFKSFKTVPGQLSPLLLYFSVLLDYDKLNTYESLELVKPVVLQKKREYLEKWIKDDKLTSSEELGDLVKALDLRFALNIYLRCTSHNKIIAMYCLLNMFSNVLSYINNFKQVTFDYVSIFIIIISHEFTNNDYIKGNVRISSSSSVCSNSSTNSIHDRDISTTTHSNVTSQKNETLSFFSDTNTNKTNVINDSSNYEKTTPSELAIYFVKFLCENNIQFDINGIIDYLLSRKKLQEATSILLDYLKDNKPEHKHLQTKLFEFNLYNNIQVAETLFQMDIFTYYDKHKIAYLCEENGLYQRALENYNNISDIKRVINKSTFLSENKNTQYNIDIGTSNNMTNHTDEKGRYNNLSDFKKDIKKNKCISIDWIKGYFATLSDSVCEEILFEFMKTSKINMELVIAICVQYYHKIGIKKIINKFEESKNYEGIFYFISSILNELPDVNTRTDNFSFNNTDGSLGNENASLANYNARSSSISNLNTTGTSSVNEEEVENVYNLKKEDVHFIMFKYIEACVKINNIKELDRLCKDKNAKYNPEQIKNYLKECKLSDPRPLIYVCDIHDYIEELAEYLYKNSLLKYIEVYVIKVNPSNANKVISVLLDLDASEEFLLNLLNQIKNISNIKNLIDIAEKRNRLKLLLPWLETRANEGYENIELHNALAKIYIDLNKDPENFLKTNNFYDKKLIGKYCEDLDSHLAYIAYERSNGECDKELINITSKNGLFKLQAKYLVKRQSMELWKIVLDESNKYRKNVIDQVIGSTLIESNNADEITVTVKAFIEKKLSSELIELLEKIVLHNSEFNDNKNLQNLLILTAIKSDSKKVIEYINRLDNFSGPEIAAVAYEYNLREEAFIIYKKFNCFTSAVSVLLDKILDFDTGMGKKIIKKKKKKSKQKKNIYIDQHASYDNNNLSFQNNSSREGINDFGYNENVKSVNDSLTDGKASLTLDKVGSGSYSEDETDYSDSDKNDDKPDNKQNKQEIVDYESDLNRAIDLAQKCNNPDVWFILGKAQLKLNKITDAIDSFIKSNNSGAYKEVIEKCKENNFYEHIIMYLTNLRESTFLKDVLIDSELVYAYAKLKKLSDMTKFITSTNSANLQMIGDRLYKEQEYESAKILYSSIPNNQKLTVCYLKLKEYALAIEAAKKAKSLKTWKEVNFICVKYKQLKFAHVAGLQLIMHADHLDEIIKIYEKKKYINELINLLENGLNNERAHIGIYTELGILYAKYDSDKLMEFIRTYSNKINTRKLIDVCKNEYLLKEAVYLYISYDEYNLAVDTIINHSPTAYQPDIFMQVIHKVTNSDVIHKVIDFYIEENPLNLYNLLKVLENKIDNTRLVQTVKKTNNLPLIQKYLEDIQGQNITSVNETLNEIYLHNDDYISLRHSIDEYDNFNQINLITKLENHKLLEMRRIAALLYKKNKKYKESINLSKKEEQYKDAIEVARVSKNSIYVEELIDHFINIKNKEALCACLIVCYDILKPDYVLEIMWTSGFKDQAMIYFIQMLSDYNNQIETMKKQIEDMQKEKKMNKSAPNDYSENSGKNEFIYLLNKNLSIMPPQNGYTSPSNSQYDKYDMFNSTHF</sequence>
<feature type="repeat" description="CHCR" evidence="2">
    <location>
        <begin position="1767"/>
        <end position="1910"/>
    </location>
</feature>
<dbReference type="Ensembl" id="ENSPTET00000038853.1">
    <property type="protein sequence ID" value="ENSPTEP00000027752.1"/>
    <property type="gene ID" value="ENSPTEG00000027548.1"/>
</dbReference>
<protein>
    <recommendedName>
        <fullName evidence="1">Clathrin heavy chain</fullName>
    </recommendedName>
</protein>
<evidence type="ECO:0000256" key="2">
    <source>
        <dbReference type="PROSITE-ProRule" id="PRU01006"/>
    </source>
</evidence>
<feature type="repeat" description="CHCR" evidence="2">
    <location>
        <begin position="660"/>
        <end position="813"/>
    </location>
</feature>
<keyword evidence="6" id="KW-1185">Reference proteome</keyword>
<dbReference type="Gene3D" id="1.25.40.730">
    <property type="match status" value="1"/>
</dbReference>
<comment type="subcellular location">
    <subcellularLocation>
        <location evidence="1">Cytoplasmic vesicle membrane</location>
        <topology evidence="1">Peripheral membrane protein</topology>
        <orientation evidence="1">Cytoplasmic side</orientation>
    </subcellularLocation>
    <subcellularLocation>
        <location evidence="1">Membrane</location>
        <location evidence="1">Coated pit</location>
        <topology evidence="1">Peripheral membrane protein</topology>
        <orientation evidence="1">Cytoplasmic side</orientation>
    </subcellularLocation>
</comment>
<feature type="repeat" description="CHCR" evidence="2">
    <location>
        <begin position="1470"/>
        <end position="1613"/>
    </location>
</feature>
<dbReference type="PROSITE" id="PS50236">
    <property type="entry name" value="CHCR"/>
    <property type="match status" value="7"/>
</dbReference>
<dbReference type="InterPro" id="IPR016025">
    <property type="entry name" value="Clathrin_H-chain_N"/>
</dbReference>
<evidence type="ECO:0000256" key="4">
    <source>
        <dbReference type="SAM" id="MobiDB-lite"/>
    </source>
</evidence>
<dbReference type="InterPro" id="IPR016341">
    <property type="entry name" value="Clathrin_heavy_chain"/>
</dbReference>
<keyword evidence="1" id="KW-0968">Cytoplasmic vesicle</keyword>
<keyword evidence="3" id="KW-0175">Coiled coil</keyword>
<dbReference type="GO" id="GO:0030132">
    <property type="term" value="C:clathrin coat of coated pit"/>
    <property type="evidence" value="ECO:0007669"/>
    <property type="project" value="InterPro"/>
</dbReference>
<dbReference type="GO" id="GO:0032051">
    <property type="term" value="F:clathrin light chain binding"/>
    <property type="evidence" value="ECO:0007669"/>
    <property type="project" value="InterPro"/>
</dbReference>
<keyword evidence="1" id="KW-0168">Coated pit</keyword>
<dbReference type="GO" id="GO:0006886">
    <property type="term" value="P:intracellular protein transport"/>
    <property type="evidence" value="ECO:0007669"/>
    <property type="project" value="UniProtKB-UniRule"/>
</dbReference>
<dbReference type="Gene3D" id="2.130.10.110">
    <property type="entry name" value="Clathrin heavy-chain terminal domain"/>
    <property type="match status" value="1"/>
</dbReference>
<dbReference type="InterPro" id="IPR016024">
    <property type="entry name" value="ARM-type_fold"/>
</dbReference>
<name>A0A8C9LTI0_9PRIM</name>
<reference evidence="5" key="1">
    <citation type="submission" date="2025-08" db="UniProtKB">
        <authorList>
            <consortium name="Ensembl"/>
        </authorList>
    </citation>
    <scope>IDENTIFICATION</scope>
</reference>
<organism evidence="5 6">
    <name type="scientific">Piliocolobus tephrosceles</name>
    <name type="common">Ugandan red Colobus</name>
    <dbReference type="NCBI Taxonomy" id="591936"/>
    <lineage>
        <taxon>Eukaryota</taxon>
        <taxon>Metazoa</taxon>
        <taxon>Chordata</taxon>
        <taxon>Craniata</taxon>
        <taxon>Vertebrata</taxon>
        <taxon>Euteleostomi</taxon>
        <taxon>Mammalia</taxon>
        <taxon>Eutheria</taxon>
        <taxon>Euarchontoglires</taxon>
        <taxon>Primates</taxon>
        <taxon>Haplorrhini</taxon>
        <taxon>Catarrhini</taxon>
        <taxon>Cercopithecidae</taxon>
        <taxon>Colobinae</taxon>
        <taxon>Piliocolobus</taxon>
    </lineage>
</organism>
<dbReference type="InterPro" id="IPR012331">
    <property type="entry name" value="Clathrin_H-chain_linker"/>
</dbReference>
<dbReference type="SUPFAM" id="SSF50989">
    <property type="entry name" value="Clathrin heavy-chain terminal domain"/>
    <property type="match status" value="1"/>
</dbReference>
<dbReference type="FunFam" id="1.25.40.10:FF:000001">
    <property type="entry name" value="Clathrin heavy chain"/>
    <property type="match status" value="1"/>
</dbReference>
<dbReference type="Proteomes" id="UP000694416">
    <property type="component" value="Unplaced"/>
</dbReference>
<reference evidence="5" key="2">
    <citation type="submission" date="2025-09" db="UniProtKB">
        <authorList>
            <consortium name="Ensembl"/>
        </authorList>
    </citation>
    <scope>IDENTIFICATION</scope>
</reference>
<comment type="similarity">
    <text evidence="1">Belongs to the clathrin heavy chain family.</text>
</comment>
<dbReference type="InterPro" id="IPR055358">
    <property type="entry name" value="CHCR"/>
</dbReference>
<feature type="coiled-coil region" evidence="3">
    <location>
        <begin position="1947"/>
        <end position="1974"/>
    </location>
</feature>
<dbReference type="GO" id="GO:0006898">
    <property type="term" value="P:receptor-mediated endocytosis"/>
    <property type="evidence" value="ECO:0007669"/>
    <property type="project" value="TreeGrafter"/>
</dbReference>
<dbReference type="InterPro" id="IPR000547">
    <property type="entry name" value="Clathrin_H-chain/VPS_repeat"/>
</dbReference>
<dbReference type="SMART" id="SM00299">
    <property type="entry name" value="CLH"/>
    <property type="match status" value="7"/>
</dbReference>